<evidence type="ECO:0000313" key="8">
    <source>
        <dbReference type="Proteomes" id="UP000052230"/>
    </source>
</evidence>
<organism evidence="7 8">
    <name type="scientific">Xanthomonas citri pv. citri</name>
    <dbReference type="NCBI Taxonomy" id="611301"/>
    <lineage>
        <taxon>Bacteria</taxon>
        <taxon>Pseudomonadati</taxon>
        <taxon>Pseudomonadota</taxon>
        <taxon>Gammaproteobacteria</taxon>
        <taxon>Lysobacterales</taxon>
        <taxon>Lysobacteraceae</taxon>
        <taxon>Xanthomonas</taxon>
    </lineage>
</organism>
<comment type="caution">
    <text evidence="7">The sequence shown here is derived from an EMBL/GenBank/DDBJ whole genome shotgun (WGS) entry which is preliminary data.</text>
</comment>
<evidence type="ECO:0000259" key="5">
    <source>
        <dbReference type="Pfam" id="PF03865"/>
    </source>
</evidence>
<feature type="signal peptide" evidence="4">
    <location>
        <begin position="1"/>
        <end position="22"/>
    </location>
</feature>
<dbReference type="PANTHER" id="PTHR34597:SF3">
    <property type="entry name" value="OUTER MEMBRANE TRANSPORTER CDIB"/>
    <property type="match status" value="1"/>
</dbReference>
<dbReference type="Gene3D" id="2.40.160.50">
    <property type="entry name" value="membrane protein fhac: a member of the omp85/tpsb transporter family"/>
    <property type="match status" value="1"/>
</dbReference>
<proteinExistence type="predicted"/>
<dbReference type="Pfam" id="PF03865">
    <property type="entry name" value="ShlB"/>
    <property type="match status" value="1"/>
</dbReference>
<dbReference type="GO" id="GO:0008320">
    <property type="term" value="F:protein transmembrane transporter activity"/>
    <property type="evidence" value="ECO:0007669"/>
    <property type="project" value="TreeGrafter"/>
</dbReference>
<evidence type="ECO:0000256" key="1">
    <source>
        <dbReference type="ARBA" id="ARBA00022452"/>
    </source>
</evidence>
<dbReference type="PANTHER" id="PTHR34597">
    <property type="entry name" value="SLR1661 PROTEIN"/>
    <property type="match status" value="1"/>
</dbReference>
<dbReference type="Pfam" id="PF08479">
    <property type="entry name" value="POTRA_2"/>
    <property type="match status" value="1"/>
</dbReference>
<dbReference type="GO" id="GO:0098046">
    <property type="term" value="C:type V protein secretion system complex"/>
    <property type="evidence" value="ECO:0007669"/>
    <property type="project" value="TreeGrafter"/>
</dbReference>
<evidence type="ECO:0000313" key="7">
    <source>
        <dbReference type="EMBL" id="CEG19081.1"/>
    </source>
</evidence>
<keyword evidence="8" id="KW-1185">Reference proteome</keyword>
<feature type="domain" description="Haemolysin activator HlyB C-terminal" evidence="5">
    <location>
        <begin position="200"/>
        <end position="461"/>
    </location>
</feature>
<dbReference type="GO" id="GO:0046819">
    <property type="term" value="P:protein secretion by the type V secretion system"/>
    <property type="evidence" value="ECO:0007669"/>
    <property type="project" value="TreeGrafter"/>
</dbReference>
<dbReference type="InterPro" id="IPR005565">
    <property type="entry name" value="Hemolysn_activator_HlyB_C"/>
</dbReference>
<keyword evidence="1" id="KW-0472">Membrane</keyword>
<dbReference type="Gene3D" id="3.10.20.310">
    <property type="entry name" value="membrane protein fhac"/>
    <property type="match status" value="1"/>
</dbReference>
<dbReference type="InterPro" id="IPR013686">
    <property type="entry name" value="Polypept-transport_assoc_ShlB"/>
</dbReference>
<keyword evidence="3" id="KW-0998">Cell outer membrane</keyword>
<keyword evidence="4" id="KW-0732">Signal</keyword>
<keyword evidence="2" id="KW-0812">Transmembrane</keyword>
<dbReference type="Proteomes" id="UP000052230">
    <property type="component" value="Unassembled WGS sequence"/>
</dbReference>
<accession>A0A0U5FK97</accession>
<name>A0A0U5FK97_XANCI</name>
<feature type="chain" id="PRO_5006857033" evidence="4">
    <location>
        <begin position="23"/>
        <end position="560"/>
    </location>
</feature>
<dbReference type="AlphaFoldDB" id="A0A0U5FK97"/>
<evidence type="ECO:0000259" key="6">
    <source>
        <dbReference type="Pfam" id="PF08479"/>
    </source>
</evidence>
<dbReference type="OMA" id="TIRTPNF"/>
<sequence length="560" mass="60633">MRMTCLAAAASACLQLAAPAWAQSPTDATAAAQSAAAVPAMKDRTDAVTLQVRGFRVRDVGHYPEAGIDPPRMQAVADAAFAELAQGQPVVALRFDQLQAVADAITRAYRQAGFIVSTAYLPAQTPGPDQLIEIRVLEGRIGQISVQGAARYRGNALSAPLRQLQGRPLRKQDVDAALLYARDLPGVSVSSVLQPGQKEGETDVVLVASEAARPYVITLGGNNYGTELTGRYRAQAGITWNSPLGLGDVFAANYAYSLAPQQSQIGALSYGLPIGSVSGLSAVIGASRSELEVRNGVFARLGLKGPTSIVYTGADWKFINSQTLQLHGSARYLREQSKLSALGMQLSDQQFDVAELGLSLRRTDLRWRGVDLLQVSVRQSLRDRSAPVDQISPGRDSYFTIARLAYTRLQYLTRTQRLYFKFNGQYSDDTLTPMEQFAVGGPDSVRAYPVSDALGDRGYYTALEYHIDAPGFADAASPFNGRPWRELLELDVFADHARVFAANGRLTPASFDAAGVGLTFRLPQYANFEWRISAALPTGARNASDGRDDARIYTRFGFTF</sequence>
<reference evidence="7 8" key="1">
    <citation type="submission" date="2014-09" db="EMBL/GenBank/DDBJ databases">
        <authorList>
            <person name="Regsiter A."/>
        </authorList>
    </citation>
    <scope>NUCLEOTIDE SEQUENCE [LARGE SCALE GENOMIC DNA]</scope>
</reference>
<keyword evidence="1" id="KW-1134">Transmembrane beta strand</keyword>
<protein>
    <submittedName>
        <fullName evidence="7">Hemolysin activator protein</fullName>
    </submittedName>
</protein>
<dbReference type="InterPro" id="IPR051544">
    <property type="entry name" value="TPS_OM_transporter"/>
</dbReference>
<evidence type="ECO:0000256" key="2">
    <source>
        <dbReference type="ARBA" id="ARBA00022692"/>
    </source>
</evidence>
<evidence type="ECO:0000256" key="3">
    <source>
        <dbReference type="ARBA" id="ARBA00023237"/>
    </source>
</evidence>
<dbReference type="EMBL" id="CCXZ01000189">
    <property type="protein sequence ID" value="CEG19081.1"/>
    <property type="molecule type" value="Genomic_DNA"/>
</dbReference>
<evidence type="ECO:0000256" key="4">
    <source>
        <dbReference type="SAM" id="SignalP"/>
    </source>
</evidence>
<feature type="domain" description="Polypeptide-transport-associated ShlB-type" evidence="6">
    <location>
        <begin position="73"/>
        <end position="139"/>
    </location>
</feature>
<gene>
    <name evidence="7" type="primary">shlB</name>
    <name evidence="7" type="ORF">XAC3562_900021</name>
</gene>